<feature type="transmembrane region" description="Helical" evidence="1">
    <location>
        <begin position="12"/>
        <end position="31"/>
    </location>
</feature>
<proteinExistence type="predicted"/>
<evidence type="ECO:0000256" key="1">
    <source>
        <dbReference type="SAM" id="Phobius"/>
    </source>
</evidence>
<dbReference type="Proteomes" id="UP001244564">
    <property type="component" value="Chromosome"/>
</dbReference>
<accession>A0ABY8KCL5</accession>
<dbReference type="InterPro" id="IPR036259">
    <property type="entry name" value="MFS_trans_sf"/>
</dbReference>
<keyword evidence="1" id="KW-1133">Transmembrane helix</keyword>
<dbReference type="RefSeq" id="WP_279493664.1">
    <property type="nucleotide sequence ID" value="NZ_CP122283.1"/>
</dbReference>
<dbReference type="EMBL" id="CP122283">
    <property type="protein sequence ID" value="WGF37273.1"/>
    <property type="molecule type" value="Genomic_DNA"/>
</dbReference>
<organism evidence="2 3">
    <name type="scientific">Lysinibacillus capsici</name>
    <dbReference type="NCBI Taxonomy" id="2115968"/>
    <lineage>
        <taxon>Bacteria</taxon>
        <taxon>Bacillati</taxon>
        <taxon>Bacillota</taxon>
        <taxon>Bacilli</taxon>
        <taxon>Bacillales</taxon>
        <taxon>Bacillaceae</taxon>
        <taxon>Lysinibacillus</taxon>
    </lineage>
</organism>
<evidence type="ECO:0000313" key="3">
    <source>
        <dbReference type="Proteomes" id="UP001244564"/>
    </source>
</evidence>
<dbReference type="SUPFAM" id="SSF103473">
    <property type="entry name" value="MFS general substrate transporter"/>
    <property type="match status" value="1"/>
</dbReference>
<gene>
    <name evidence="2" type="ORF">QBO96_16295</name>
</gene>
<protein>
    <submittedName>
        <fullName evidence="2">Uncharacterized protein</fullName>
    </submittedName>
</protein>
<feature type="transmembrane region" description="Helical" evidence="1">
    <location>
        <begin position="38"/>
        <end position="59"/>
    </location>
</feature>
<sequence>MNFTTTQSGYLGTMLFLDYLLIVGISGILTTHISAKNVLLAGGACVILGLIGLVFVANFW</sequence>
<reference evidence="2 3" key="1">
    <citation type="submission" date="2023-04" db="EMBL/GenBank/DDBJ databases">
        <title>Genomic of Lysinibacillus capsici TSBLM.</title>
        <authorList>
            <person name="Hu X.S."/>
            <person name="Yu C.H."/>
        </authorList>
    </citation>
    <scope>NUCLEOTIDE SEQUENCE [LARGE SCALE GENOMIC DNA]</scope>
    <source>
        <strain evidence="2 3">TSBLM</strain>
    </source>
</reference>
<name>A0ABY8KCL5_9BACI</name>
<keyword evidence="1" id="KW-0472">Membrane</keyword>
<evidence type="ECO:0000313" key="2">
    <source>
        <dbReference type="EMBL" id="WGF37273.1"/>
    </source>
</evidence>
<keyword evidence="1" id="KW-0812">Transmembrane</keyword>
<keyword evidence="3" id="KW-1185">Reference proteome</keyword>